<dbReference type="Proteomes" id="UP000777482">
    <property type="component" value="Unassembled WGS sequence"/>
</dbReference>
<feature type="region of interest" description="Disordered" evidence="7">
    <location>
        <begin position="1"/>
        <end position="27"/>
    </location>
</feature>
<comment type="subcellular location">
    <subcellularLocation>
        <location evidence="1">Nucleus</location>
    </subcellularLocation>
</comment>
<comment type="similarity">
    <text evidence="2">Belongs to the SNAPC3/SRD2 family.</text>
</comment>
<evidence type="ECO:0000313" key="9">
    <source>
        <dbReference type="Proteomes" id="UP000777482"/>
    </source>
</evidence>
<feature type="region of interest" description="Disordered" evidence="7">
    <location>
        <begin position="112"/>
        <end position="154"/>
    </location>
</feature>
<dbReference type="PANTHER" id="PTHR13421">
    <property type="entry name" value="SNRNA-ACTIVATING PROTEIN COMPLEX SUBUNIT 3"/>
    <property type="match status" value="1"/>
</dbReference>
<sequence length="617" mass="68230">MGRRGRPRTAVNTPTVLQGGDAREPIGPPSALLPSAAAFAERVEAALDKAAAELDRIKQEWANATPEQDARLKERCSVQALQDENRSLLENQLTRPDLRKWVEQRWYPSSNRAQSFDDEPALGGEEQDDDDAEERDSSSEPARKKKKKTTISRADEVPPDFGKVIEMVGEEELAAALKEAEASDLDLLRPPQVELYLRKTRTADANCLLSMVRCRVYAHAFYLAANEAARVLYSITVHPAPYGPGTQHVPQQKLVCLGTTTLAEIRDNLVVGGDNIPVEEPAADEDPAENESDAGDSGGEEENRGAADEDGFDYSAQQPPKPTDEFFGGGSAAPASAREVRWKNERRVTGAAFIVEGRIYADKREGMQEDYASMILSSIEETAWPGQPPAVLEEEGGELAQPVAANDDDDLTPLLAANENGRHAAVETQPLLRPHRGKPNLRRGTLAHQTTLGEMPLRVGQPYGFIHQGDVEHIWSVDEIRALLPSDPSPWPPETAHRRSKVYLQFQTPYPLTTYLSRLSNHTLSNARCQLCEREAVDLALLDDALAGETPAHVCRACFGTLHPVKRDWEDEARPKKKARGRPKKVRTPPPLGYEEVDDGEREHMEGVRTVPILYER</sequence>
<feature type="region of interest" description="Disordered" evidence="7">
    <location>
        <begin position="273"/>
        <end position="341"/>
    </location>
</feature>
<dbReference type="AlphaFoldDB" id="A0A9P7B5I5"/>
<dbReference type="GO" id="GO:0019185">
    <property type="term" value="C:snRNA-activating protein complex"/>
    <property type="evidence" value="ECO:0007669"/>
    <property type="project" value="TreeGrafter"/>
</dbReference>
<evidence type="ECO:0000256" key="2">
    <source>
        <dbReference type="ARBA" id="ARBA00010410"/>
    </source>
</evidence>
<evidence type="ECO:0000256" key="4">
    <source>
        <dbReference type="ARBA" id="ARBA00023125"/>
    </source>
</evidence>
<feature type="compositionally biased region" description="Acidic residues" evidence="7">
    <location>
        <begin position="281"/>
        <end position="300"/>
    </location>
</feature>
<comment type="caution">
    <text evidence="8">The sequence shown here is derived from an EMBL/GenBank/DDBJ whole genome shotgun (WGS) entry which is preliminary data.</text>
</comment>
<evidence type="ECO:0000256" key="6">
    <source>
        <dbReference type="ARBA" id="ARBA00023242"/>
    </source>
</evidence>
<gene>
    <name evidence="8" type="ORF">C6P46_005049</name>
</gene>
<keyword evidence="5" id="KW-0804">Transcription</keyword>
<feature type="compositionally biased region" description="Acidic residues" evidence="7">
    <location>
        <begin position="116"/>
        <end position="134"/>
    </location>
</feature>
<keyword evidence="4" id="KW-0238">DNA-binding</keyword>
<evidence type="ECO:0000256" key="1">
    <source>
        <dbReference type="ARBA" id="ARBA00004123"/>
    </source>
</evidence>
<dbReference type="GO" id="GO:0003681">
    <property type="term" value="F:bent DNA binding"/>
    <property type="evidence" value="ECO:0007669"/>
    <property type="project" value="TreeGrafter"/>
</dbReference>
<dbReference type="OrthoDB" id="3437960at2759"/>
<dbReference type="PANTHER" id="PTHR13421:SF16">
    <property type="entry name" value="SNRNA-ACTIVATING PROTEIN COMPLEX SUBUNIT 3"/>
    <property type="match status" value="1"/>
</dbReference>
<reference evidence="8 9" key="1">
    <citation type="submission" date="2020-11" db="EMBL/GenBank/DDBJ databases">
        <title>Kefir isolates.</title>
        <authorList>
            <person name="Marcisauskas S."/>
            <person name="Kim Y."/>
            <person name="Blasche S."/>
        </authorList>
    </citation>
    <scope>NUCLEOTIDE SEQUENCE [LARGE SCALE GENOMIC DNA]</scope>
    <source>
        <strain evidence="8 9">KR</strain>
    </source>
</reference>
<proteinExistence type="inferred from homology"/>
<dbReference type="GO" id="GO:0042795">
    <property type="term" value="P:snRNA transcription by RNA polymerase II"/>
    <property type="evidence" value="ECO:0007669"/>
    <property type="project" value="TreeGrafter"/>
</dbReference>
<feature type="region of interest" description="Disordered" evidence="7">
    <location>
        <begin position="570"/>
        <end position="611"/>
    </location>
</feature>
<dbReference type="InterPro" id="IPR022042">
    <property type="entry name" value="snRNA-activating_su3"/>
</dbReference>
<protein>
    <submittedName>
        <fullName evidence="8">Uncharacterized protein</fullName>
    </submittedName>
</protein>
<evidence type="ECO:0000256" key="3">
    <source>
        <dbReference type="ARBA" id="ARBA00023015"/>
    </source>
</evidence>
<evidence type="ECO:0000313" key="8">
    <source>
        <dbReference type="EMBL" id="KAG0659690.1"/>
    </source>
</evidence>
<dbReference type="EMBL" id="PUHQ01000051">
    <property type="protein sequence ID" value="KAG0659690.1"/>
    <property type="molecule type" value="Genomic_DNA"/>
</dbReference>
<keyword evidence="9" id="KW-1185">Reference proteome</keyword>
<keyword evidence="3" id="KW-0805">Transcription regulation</keyword>
<dbReference type="GO" id="GO:0000978">
    <property type="term" value="F:RNA polymerase II cis-regulatory region sequence-specific DNA binding"/>
    <property type="evidence" value="ECO:0007669"/>
    <property type="project" value="TreeGrafter"/>
</dbReference>
<dbReference type="Pfam" id="PF12251">
    <property type="entry name" value="SNAPC3"/>
    <property type="match status" value="1"/>
</dbReference>
<keyword evidence="6" id="KW-0539">Nucleus</keyword>
<dbReference type="GO" id="GO:0005634">
    <property type="term" value="C:nucleus"/>
    <property type="evidence" value="ECO:0007669"/>
    <property type="project" value="UniProtKB-SubCell"/>
</dbReference>
<accession>A0A9P7B5I5</accession>
<dbReference type="GO" id="GO:0001046">
    <property type="term" value="F:core promoter sequence-specific DNA binding"/>
    <property type="evidence" value="ECO:0007669"/>
    <property type="project" value="TreeGrafter"/>
</dbReference>
<evidence type="ECO:0000256" key="5">
    <source>
        <dbReference type="ARBA" id="ARBA00023163"/>
    </source>
</evidence>
<name>A0A9P7B5I5_RHOMI</name>
<organism evidence="8 9">
    <name type="scientific">Rhodotorula mucilaginosa</name>
    <name type="common">Yeast</name>
    <name type="synonym">Rhodotorula rubra</name>
    <dbReference type="NCBI Taxonomy" id="5537"/>
    <lineage>
        <taxon>Eukaryota</taxon>
        <taxon>Fungi</taxon>
        <taxon>Dikarya</taxon>
        <taxon>Basidiomycota</taxon>
        <taxon>Pucciniomycotina</taxon>
        <taxon>Microbotryomycetes</taxon>
        <taxon>Sporidiobolales</taxon>
        <taxon>Sporidiobolaceae</taxon>
        <taxon>Rhodotorula</taxon>
    </lineage>
</organism>
<dbReference type="GO" id="GO:0042796">
    <property type="term" value="P:snRNA transcription by RNA polymerase III"/>
    <property type="evidence" value="ECO:0007669"/>
    <property type="project" value="TreeGrafter"/>
</dbReference>
<evidence type="ECO:0000256" key="7">
    <source>
        <dbReference type="SAM" id="MobiDB-lite"/>
    </source>
</evidence>
<dbReference type="GO" id="GO:0001006">
    <property type="term" value="F:RNA polymerase III type 3 promoter sequence-specific DNA binding"/>
    <property type="evidence" value="ECO:0007669"/>
    <property type="project" value="TreeGrafter"/>
</dbReference>
<feature type="compositionally biased region" description="Basic residues" evidence="7">
    <location>
        <begin position="575"/>
        <end position="587"/>
    </location>
</feature>